<dbReference type="SUPFAM" id="SSF52080">
    <property type="entry name" value="Ribosomal proteins L15p and L18e"/>
    <property type="match status" value="1"/>
</dbReference>
<accession>A0A2D6M0L6</accession>
<keyword evidence="2" id="KW-0687">Ribonucleoprotein</keyword>
<dbReference type="Pfam" id="PF00828">
    <property type="entry name" value="Ribosomal_L27A"/>
    <property type="match status" value="1"/>
</dbReference>
<feature type="domain" description="Large ribosomal subunit protein uL15/eL18" evidence="3">
    <location>
        <begin position="67"/>
        <end position="99"/>
    </location>
</feature>
<keyword evidence="1 4" id="KW-0689">Ribosomal protein</keyword>
<proteinExistence type="predicted"/>
<dbReference type="GO" id="GO:1990904">
    <property type="term" value="C:ribonucleoprotein complex"/>
    <property type="evidence" value="ECO:0007669"/>
    <property type="project" value="UniProtKB-KW"/>
</dbReference>
<dbReference type="InterPro" id="IPR036227">
    <property type="entry name" value="Ribosomal_uL15/eL18_sf"/>
</dbReference>
<dbReference type="AlphaFoldDB" id="A0A2D6M0L6"/>
<dbReference type="GO" id="GO:0005840">
    <property type="term" value="C:ribosome"/>
    <property type="evidence" value="ECO:0007669"/>
    <property type="project" value="UniProtKB-KW"/>
</dbReference>
<sequence>MKNKGPKNGEVLQTVALLEKTGRKEKKAFWKDIAKRIVKPRRQRVSVNVWKLNKVNQKLGKKFLLVPGKVLSFGTLEKPINVIALEYSKAAKKKISEKGKALSIRDAINEKIKTNDIAIIG</sequence>
<dbReference type="InterPro" id="IPR021131">
    <property type="entry name" value="Ribosomal_uL15/eL18"/>
</dbReference>
<dbReference type="NCBIfam" id="NF003079">
    <property type="entry name" value="PRK04005.1"/>
    <property type="match status" value="1"/>
</dbReference>
<evidence type="ECO:0000259" key="3">
    <source>
        <dbReference type="Pfam" id="PF00828"/>
    </source>
</evidence>
<evidence type="ECO:0000313" key="4">
    <source>
        <dbReference type="EMBL" id="MAG21974.1"/>
    </source>
</evidence>
<name>A0A2D6M0L6_9ARCH</name>
<protein>
    <submittedName>
        <fullName evidence="4">50S ribosomal protein L18e</fullName>
    </submittedName>
</protein>
<gene>
    <name evidence="4" type="ORF">CL943_01530</name>
</gene>
<comment type="caution">
    <text evidence="4">The sequence shown here is derived from an EMBL/GenBank/DDBJ whole genome shotgun (WGS) entry which is preliminary data.</text>
</comment>
<dbReference type="EMBL" id="NZBU01000005">
    <property type="protein sequence ID" value="MAG21974.1"/>
    <property type="molecule type" value="Genomic_DNA"/>
</dbReference>
<organism evidence="4 5">
    <name type="scientific">Candidatus Iainarchaeum sp</name>
    <dbReference type="NCBI Taxonomy" id="3101447"/>
    <lineage>
        <taxon>Archaea</taxon>
        <taxon>Candidatus Iainarchaeota</taxon>
        <taxon>Candidatus Iainarchaeia</taxon>
        <taxon>Candidatus Iainarchaeales</taxon>
        <taxon>Candidatus Iainarchaeaceae</taxon>
        <taxon>Candidatus Iainarchaeum</taxon>
    </lineage>
</organism>
<evidence type="ECO:0000256" key="2">
    <source>
        <dbReference type="ARBA" id="ARBA00023274"/>
    </source>
</evidence>
<dbReference type="Proteomes" id="UP000226592">
    <property type="component" value="Unassembled WGS sequence"/>
</dbReference>
<reference evidence="5" key="1">
    <citation type="submission" date="2017-09" db="EMBL/GenBank/DDBJ databases">
        <title>The Reconstruction of 2,631 Draft Metagenome-Assembled Genomes from the Global Oceans.</title>
        <authorList>
            <person name="Tully B.J."/>
            <person name="Graham E.D."/>
            <person name="Heidelberg J.F."/>
        </authorList>
    </citation>
    <scope>NUCLEOTIDE SEQUENCE [LARGE SCALE GENOMIC DNA]</scope>
</reference>
<dbReference type="Gene3D" id="3.100.10.10">
    <property type="match status" value="1"/>
</dbReference>
<evidence type="ECO:0000313" key="5">
    <source>
        <dbReference type="Proteomes" id="UP000226592"/>
    </source>
</evidence>
<evidence type="ECO:0000256" key="1">
    <source>
        <dbReference type="ARBA" id="ARBA00022980"/>
    </source>
</evidence>